<gene>
    <name evidence="2" type="ORF">ABB26_01040</name>
</gene>
<evidence type="ECO:0000313" key="2">
    <source>
        <dbReference type="EMBL" id="KRG66254.1"/>
    </source>
</evidence>
<dbReference type="Pfam" id="PF00535">
    <property type="entry name" value="Glycos_transf_2"/>
    <property type="match status" value="1"/>
</dbReference>
<name>A0A0R0CK77_9GAMM</name>
<evidence type="ECO:0000313" key="3">
    <source>
        <dbReference type="Proteomes" id="UP000050864"/>
    </source>
</evidence>
<dbReference type="AlphaFoldDB" id="A0A0R0CK77"/>
<dbReference type="OrthoDB" id="9811884at2"/>
<dbReference type="Gene3D" id="3.90.550.10">
    <property type="entry name" value="Spore Coat Polysaccharide Biosynthesis Protein SpsA, Chain A"/>
    <property type="match status" value="1"/>
</dbReference>
<protein>
    <submittedName>
        <fullName evidence="2">Glycosyl transferase</fullName>
    </submittedName>
</protein>
<dbReference type="PANTHER" id="PTHR48090:SF7">
    <property type="entry name" value="RFBJ PROTEIN"/>
    <property type="match status" value="1"/>
</dbReference>
<dbReference type="EMBL" id="LDJI01000003">
    <property type="protein sequence ID" value="KRG66254.1"/>
    <property type="molecule type" value="Genomic_DNA"/>
</dbReference>
<keyword evidence="2" id="KW-0808">Transferase</keyword>
<dbReference type="PANTHER" id="PTHR48090">
    <property type="entry name" value="UNDECAPRENYL-PHOSPHATE 4-DEOXY-4-FORMAMIDO-L-ARABINOSE TRANSFERASE-RELATED"/>
    <property type="match status" value="1"/>
</dbReference>
<dbReference type="STRING" id="405444.ABB26_01040"/>
<feature type="domain" description="Glycosyltransferase 2-like" evidence="1">
    <location>
        <begin position="10"/>
        <end position="124"/>
    </location>
</feature>
<dbReference type="PATRIC" id="fig|405444.3.peg.2338"/>
<reference evidence="2 3" key="1">
    <citation type="submission" date="2015-05" db="EMBL/GenBank/DDBJ databases">
        <title>Genome sequencing and analysis of members of genus Stenotrophomonas.</title>
        <authorList>
            <person name="Patil P.P."/>
            <person name="Midha S."/>
            <person name="Patil P.B."/>
        </authorList>
    </citation>
    <scope>NUCLEOTIDE SEQUENCE [LARGE SCALE GENOMIC DNA]</scope>
    <source>
        <strain evidence="2 3">DSM 18929</strain>
    </source>
</reference>
<dbReference type="InterPro" id="IPR001173">
    <property type="entry name" value="Glyco_trans_2-like"/>
</dbReference>
<evidence type="ECO:0000259" key="1">
    <source>
        <dbReference type="Pfam" id="PF00535"/>
    </source>
</evidence>
<dbReference type="InterPro" id="IPR029044">
    <property type="entry name" value="Nucleotide-diphossugar_trans"/>
</dbReference>
<keyword evidence="3" id="KW-1185">Reference proteome</keyword>
<dbReference type="InterPro" id="IPR050256">
    <property type="entry name" value="Glycosyltransferase_2"/>
</dbReference>
<dbReference type="Proteomes" id="UP000050864">
    <property type="component" value="Unassembled WGS sequence"/>
</dbReference>
<comment type="caution">
    <text evidence="2">The sequence shown here is derived from an EMBL/GenBank/DDBJ whole genome shotgun (WGS) entry which is preliminary data.</text>
</comment>
<dbReference type="GO" id="GO:0016740">
    <property type="term" value="F:transferase activity"/>
    <property type="evidence" value="ECO:0007669"/>
    <property type="project" value="UniProtKB-KW"/>
</dbReference>
<organism evidence="2 3">
    <name type="scientific">Stenotrophomonas humi</name>
    <dbReference type="NCBI Taxonomy" id="405444"/>
    <lineage>
        <taxon>Bacteria</taxon>
        <taxon>Pseudomonadati</taxon>
        <taxon>Pseudomonadota</taxon>
        <taxon>Gammaproteobacteria</taxon>
        <taxon>Lysobacterales</taxon>
        <taxon>Lysobacteraceae</taxon>
        <taxon>Stenotrophomonas</taxon>
    </lineage>
</organism>
<accession>A0A0R0CK77</accession>
<dbReference type="SUPFAM" id="SSF53448">
    <property type="entry name" value="Nucleotide-diphospho-sugar transferases"/>
    <property type="match status" value="1"/>
</dbReference>
<dbReference type="RefSeq" id="WP_057631715.1">
    <property type="nucleotide sequence ID" value="NZ_LDJI01000003.1"/>
</dbReference>
<dbReference type="CDD" id="cd04179">
    <property type="entry name" value="DPM_DPG-synthase_like"/>
    <property type="match status" value="1"/>
</dbReference>
<sequence length="229" mass="25302">MNETFDNVALIIPAYNEGAAIAGTIDGIPAEFRNIIIIDDGSRDDTRERVAATRAKLVKHPINLGQGAALQTGIDFALLDPRIEYFVTYDADGQHRIEDVRSMLTHIKQTGVDIVLGSRFLGEAINMPTMKRVILKAAVWFSNITSGVKLTDTHNGLRVFSRATAQALKLELPDFSHASEIIERIGEKGMRYAEVPVTIIYTDYSRSKGQSMINAVNIGFDALLRKVIK</sequence>
<proteinExistence type="predicted"/>